<dbReference type="Proteomes" id="UP000076587">
    <property type="component" value="Unassembled WGS sequence"/>
</dbReference>
<name>A0A166Z6S3_9GAMM</name>
<evidence type="ECO:0000313" key="3">
    <source>
        <dbReference type="Proteomes" id="UP000076587"/>
    </source>
</evidence>
<gene>
    <name evidence="2" type="ORF">N482_18065</name>
</gene>
<comment type="caution">
    <text evidence="2">The sequence shown here is derived from an EMBL/GenBank/DDBJ whole genome shotgun (WGS) entry which is preliminary data.</text>
</comment>
<dbReference type="InterPro" id="IPR058530">
    <property type="entry name" value="Baseplate_J-like_C"/>
</dbReference>
<protein>
    <submittedName>
        <fullName evidence="2">Baseplate assembly protein</fullName>
    </submittedName>
</protein>
<dbReference type="InterPro" id="IPR014507">
    <property type="entry name" value="Baseplate_assembly_J_pred"/>
</dbReference>
<evidence type="ECO:0000313" key="2">
    <source>
        <dbReference type="EMBL" id="KZN43997.1"/>
    </source>
</evidence>
<dbReference type="Pfam" id="PF26079">
    <property type="entry name" value="Baseplate_J_C"/>
    <property type="match status" value="1"/>
</dbReference>
<dbReference type="PATRIC" id="fig|1365253.3.peg.4367"/>
<sequence length="306" mass="33142">MANLIDLSKVPVPDIIETLSFEQLYEKNKQMLIDIEPSYANALQFDSDPQAKQLQMLTYREMHLIAKINQATRANILASAFGKDLEALAANYNIERLVIPPENPATNPVTPAVLESDTALKRRVQLAFDGLNTAGSVDGYIFHTLGANGQVLDADAYSPAPCEIVIVVLAHTETGLPTDDLIIKIRNYFGLTDDGTAQLKTPSKVRPQGDRVAVQSAEIIHYAVEAVLNIMPGPDKQVVLAAAKQALTNYQLEQRKLGASITLSGVYKALHQSGVSDVNIIQPATSVNIEAYQAAYCTSVNIRAGA</sequence>
<dbReference type="AlphaFoldDB" id="A0A166Z6S3"/>
<dbReference type="PANTHER" id="PTHR35862:SF1">
    <property type="entry name" value="FELS-2 PROPHAGE PROTEIN"/>
    <property type="match status" value="1"/>
</dbReference>
<dbReference type="PANTHER" id="PTHR35862">
    <property type="entry name" value="FELS-2 PROPHAGE PROTEIN"/>
    <property type="match status" value="1"/>
</dbReference>
<proteinExistence type="predicted"/>
<evidence type="ECO:0000259" key="1">
    <source>
        <dbReference type="Pfam" id="PF26079"/>
    </source>
</evidence>
<dbReference type="InterPro" id="IPR052726">
    <property type="entry name" value="Phage_Baseplate_Hub"/>
</dbReference>
<dbReference type="OrthoDB" id="9793802at2"/>
<reference evidence="2 3" key="1">
    <citation type="submission" date="2013-07" db="EMBL/GenBank/DDBJ databases">
        <title>Comparative Genomic and Metabolomic Analysis of Twelve Strains of Pseudoalteromonas luteoviolacea.</title>
        <authorList>
            <person name="Vynne N.G."/>
            <person name="Mansson M."/>
            <person name="Gram L."/>
        </authorList>
    </citation>
    <scope>NUCLEOTIDE SEQUENCE [LARGE SCALE GENOMIC DNA]</scope>
    <source>
        <strain evidence="2 3">NCIMB 1942</strain>
    </source>
</reference>
<feature type="domain" description="Baseplate J-like C-terminal" evidence="1">
    <location>
        <begin position="222"/>
        <end position="302"/>
    </location>
</feature>
<dbReference type="EMBL" id="AUXT01000199">
    <property type="protein sequence ID" value="KZN43997.1"/>
    <property type="molecule type" value="Genomic_DNA"/>
</dbReference>
<dbReference type="PIRSF" id="PIRSF020481">
    <property type="entry name" value="BAP"/>
    <property type="match status" value="1"/>
</dbReference>
<dbReference type="RefSeq" id="WP_063378710.1">
    <property type="nucleotide sequence ID" value="NZ_AUXT01000199.1"/>
</dbReference>
<organism evidence="2 3">
    <name type="scientific">Pseudoalteromonas luteoviolacea NCIMB 1942</name>
    <dbReference type="NCBI Taxonomy" id="1365253"/>
    <lineage>
        <taxon>Bacteria</taxon>
        <taxon>Pseudomonadati</taxon>
        <taxon>Pseudomonadota</taxon>
        <taxon>Gammaproteobacteria</taxon>
        <taxon>Alteromonadales</taxon>
        <taxon>Pseudoalteromonadaceae</taxon>
        <taxon>Pseudoalteromonas</taxon>
    </lineage>
</organism>
<accession>A0A166Z6S3</accession>